<dbReference type="GO" id="GO:0050664">
    <property type="term" value="F:oxidoreductase activity, acting on NAD(P)H, oxygen as acceptor"/>
    <property type="evidence" value="ECO:0007669"/>
    <property type="project" value="TreeGrafter"/>
</dbReference>
<dbReference type="InterPro" id="IPR036291">
    <property type="entry name" value="NAD(P)-bd_dom_sf"/>
</dbReference>
<dbReference type="OrthoDB" id="1669814at2759"/>
<feature type="domain" description="Ketoreductase" evidence="3">
    <location>
        <begin position="35"/>
        <end position="233"/>
    </location>
</feature>
<keyword evidence="2" id="KW-0560">Oxidoreductase</keyword>
<evidence type="ECO:0000256" key="2">
    <source>
        <dbReference type="ARBA" id="ARBA00023002"/>
    </source>
</evidence>
<dbReference type="STRING" id="1220162.K1VBM9"/>
<dbReference type="HOGENOM" id="CLU_010194_1_1_1"/>
<dbReference type="InterPro" id="IPR002347">
    <property type="entry name" value="SDR_fam"/>
</dbReference>
<gene>
    <name evidence="4" type="ORF">A1Q2_04272</name>
</gene>
<name>K1VBM9_TRIAC</name>
<dbReference type="AlphaFoldDB" id="K1VBM9"/>
<dbReference type="EMBL" id="AMBO01000316">
    <property type="protein sequence ID" value="EKD01430.1"/>
    <property type="molecule type" value="Genomic_DNA"/>
</dbReference>
<evidence type="ECO:0000313" key="5">
    <source>
        <dbReference type="Proteomes" id="UP000006757"/>
    </source>
</evidence>
<dbReference type="GO" id="GO:0016616">
    <property type="term" value="F:oxidoreductase activity, acting on the CH-OH group of donors, NAD or NADP as acceptor"/>
    <property type="evidence" value="ECO:0007669"/>
    <property type="project" value="UniProtKB-ARBA"/>
</dbReference>
<dbReference type="eggNOG" id="KOG0725">
    <property type="taxonomic scope" value="Eukaryota"/>
</dbReference>
<sequence>MTAADIVPLWWQPSAWLTAALASQPTPALFDLSNRTILVTGGARGLGLTIAHALVESGADVIAFDLLEPVEPEWSAAQAAATSAGVTLSFAQLDITNAEAVEAAVAASFGAARRPVRGMFHAAGVQLMRGATEYTPAEFRRIVDIDLTGSYLMCAAFARNFFKENGDYAVGKRMGSVVMVASMSGHVANAGLECAAYNAAKAGCIQLAKNLAMEWGGKGIRVNTLSPGYIRTKLTDDLLEQQPALAAIWLKGSLIGRLSTPDEFRGPAVFLLSDASSFMTGSDQLRYAVRASTRRPTRASAAWQAQKRPKTFVILSIPRSHAPRLAVLL</sequence>
<dbReference type="InParanoid" id="K1VBM9"/>
<protein>
    <recommendedName>
        <fullName evidence="3">Ketoreductase domain-containing protein</fullName>
    </recommendedName>
</protein>
<dbReference type="PRINTS" id="PR00081">
    <property type="entry name" value="GDHRDH"/>
</dbReference>
<dbReference type="SMART" id="SM00822">
    <property type="entry name" value="PKS_KR"/>
    <property type="match status" value="1"/>
</dbReference>
<reference evidence="4 5" key="1">
    <citation type="journal article" date="2012" name="Eukaryot. Cell">
        <title>Genome sequence of the Trichosporon asahii environmental strain CBS 8904.</title>
        <authorList>
            <person name="Yang R.Y."/>
            <person name="Li H.T."/>
            <person name="Zhu H."/>
            <person name="Zhou G.P."/>
            <person name="Wang M."/>
            <person name="Wang L."/>
        </authorList>
    </citation>
    <scope>NUCLEOTIDE SEQUENCE [LARGE SCALE GENOMIC DNA]</scope>
    <source>
        <strain evidence="4 5">CBS 8904</strain>
    </source>
</reference>
<dbReference type="Pfam" id="PF13561">
    <property type="entry name" value="adh_short_C2"/>
    <property type="match status" value="1"/>
</dbReference>
<dbReference type="Gene3D" id="3.40.50.720">
    <property type="entry name" value="NAD(P)-binding Rossmann-like Domain"/>
    <property type="match status" value="1"/>
</dbReference>
<comment type="caution">
    <text evidence="4">The sequence shown here is derived from an EMBL/GenBank/DDBJ whole genome shotgun (WGS) entry which is preliminary data.</text>
</comment>
<dbReference type="PANTHER" id="PTHR43008:SF9">
    <property type="entry name" value="OXIDOREDUCTASE"/>
    <property type="match status" value="1"/>
</dbReference>
<evidence type="ECO:0000259" key="3">
    <source>
        <dbReference type="SMART" id="SM00822"/>
    </source>
</evidence>
<proteinExistence type="inferred from homology"/>
<comment type="similarity">
    <text evidence="1">Belongs to the short-chain dehydrogenases/reductases (SDR) family.</text>
</comment>
<keyword evidence="5" id="KW-1185">Reference proteome</keyword>
<evidence type="ECO:0000256" key="1">
    <source>
        <dbReference type="ARBA" id="ARBA00006484"/>
    </source>
</evidence>
<dbReference type="Proteomes" id="UP000006757">
    <property type="component" value="Unassembled WGS sequence"/>
</dbReference>
<evidence type="ECO:0000313" key="4">
    <source>
        <dbReference type="EMBL" id="EKD01430.1"/>
    </source>
</evidence>
<dbReference type="SUPFAM" id="SSF51735">
    <property type="entry name" value="NAD(P)-binding Rossmann-fold domains"/>
    <property type="match status" value="1"/>
</dbReference>
<dbReference type="PANTHER" id="PTHR43008">
    <property type="entry name" value="BENZIL REDUCTASE"/>
    <property type="match status" value="1"/>
</dbReference>
<dbReference type="InterPro" id="IPR057326">
    <property type="entry name" value="KR_dom"/>
</dbReference>
<accession>K1VBM9</accession>
<organism evidence="4 5">
    <name type="scientific">Trichosporon asahii var. asahii (strain CBS 8904)</name>
    <name type="common">Yeast</name>
    <dbReference type="NCBI Taxonomy" id="1220162"/>
    <lineage>
        <taxon>Eukaryota</taxon>
        <taxon>Fungi</taxon>
        <taxon>Dikarya</taxon>
        <taxon>Basidiomycota</taxon>
        <taxon>Agaricomycotina</taxon>
        <taxon>Tremellomycetes</taxon>
        <taxon>Trichosporonales</taxon>
        <taxon>Trichosporonaceae</taxon>
        <taxon>Trichosporon</taxon>
    </lineage>
</organism>